<dbReference type="EMBL" id="NMUH01000663">
    <property type="protein sequence ID" value="MQL82938.1"/>
    <property type="molecule type" value="Genomic_DNA"/>
</dbReference>
<evidence type="ECO:0000256" key="1">
    <source>
        <dbReference type="SAM" id="MobiDB-lite"/>
    </source>
</evidence>
<proteinExistence type="predicted"/>
<reference evidence="2" key="1">
    <citation type="submission" date="2017-07" db="EMBL/GenBank/DDBJ databases">
        <title>Taro Niue Genome Assembly and Annotation.</title>
        <authorList>
            <person name="Atibalentja N."/>
            <person name="Keating K."/>
            <person name="Fields C.J."/>
        </authorList>
    </citation>
    <scope>NUCLEOTIDE SEQUENCE</scope>
    <source>
        <strain evidence="2">Niue_2</strain>
        <tissue evidence="2">Leaf</tissue>
    </source>
</reference>
<evidence type="ECO:0000313" key="3">
    <source>
        <dbReference type="Proteomes" id="UP000652761"/>
    </source>
</evidence>
<dbReference type="Proteomes" id="UP000652761">
    <property type="component" value="Unassembled WGS sequence"/>
</dbReference>
<keyword evidence="3" id="KW-1185">Reference proteome</keyword>
<accession>A0A843UHB7</accession>
<name>A0A843UHB7_COLES</name>
<comment type="caution">
    <text evidence="2">The sequence shown here is derived from an EMBL/GenBank/DDBJ whole genome shotgun (WGS) entry which is preliminary data.</text>
</comment>
<gene>
    <name evidence="2" type="ORF">Taro_015422</name>
</gene>
<organism evidence="2 3">
    <name type="scientific">Colocasia esculenta</name>
    <name type="common">Wild taro</name>
    <name type="synonym">Arum esculentum</name>
    <dbReference type="NCBI Taxonomy" id="4460"/>
    <lineage>
        <taxon>Eukaryota</taxon>
        <taxon>Viridiplantae</taxon>
        <taxon>Streptophyta</taxon>
        <taxon>Embryophyta</taxon>
        <taxon>Tracheophyta</taxon>
        <taxon>Spermatophyta</taxon>
        <taxon>Magnoliopsida</taxon>
        <taxon>Liliopsida</taxon>
        <taxon>Araceae</taxon>
        <taxon>Aroideae</taxon>
        <taxon>Colocasieae</taxon>
        <taxon>Colocasia</taxon>
    </lineage>
</organism>
<evidence type="ECO:0000313" key="2">
    <source>
        <dbReference type="EMBL" id="MQL82938.1"/>
    </source>
</evidence>
<protein>
    <submittedName>
        <fullName evidence="2">Uncharacterized protein</fullName>
    </submittedName>
</protein>
<dbReference type="AlphaFoldDB" id="A0A843UHB7"/>
<sequence>MNNSRAEDVNEVALPYVYPPHFPHEFTLPRRPKTPPRQHPRRPVVSPPRIRLVDPVITKFVGLSLGDPEASSSSRLPVSPIVVPGTEPRSSTDIPTFTWPSSEHSQVFPPLIDFFGHYCHSLALSDISVIFWLSRTSLPLFGLSERSRVPPSFIDFPGCFCHFLVFLSDSVSSLFIDILGHFRHLLTSPSGSRYFCHWLTFPDITAISGHS</sequence>
<feature type="region of interest" description="Disordered" evidence="1">
    <location>
        <begin position="67"/>
        <end position="89"/>
    </location>
</feature>